<name>A0A1H0J0E3_9PSED</name>
<dbReference type="InterPro" id="IPR042493">
    <property type="entry name" value="XPD_DNA_FeS"/>
</dbReference>
<evidence type="ECO:0000313" key="17">
    <source>
        <dbReference type="Proteomes" id="UP000181686"/>
    </source>
</evidence>
<dbReference type="InterPro" id="IPR006555">
    <property type="entry name" value="ATP-dep_Helicase_C"/>
</dbReference>
<keyword evidence="1" id="KW-0004">4Fe-4S</keyword>
<dbReference type="GO" id="GO:0003678">
    <property type="term" value="F:DNA helicase activity"/>
    <property type="evidence" value="ECO:0007669"/>
    <property type="project" value="InterPro"/>
</dbReference>
<dbReference type="InterPro" id="IPR006554">
    <property type="entry name" value="Helicase-like_DEXD_c2"/>
</dbReference>
<keyword evidence="18" id="KW-1185">Reference proteome</keyword>
<dbReference type="GO" id="GO:0046872">
    <property type="term" value="F:metal ion binding"/>
    <property type="evidence" value="ECO:0007669"/>
    <property type="project" value="UniProtKB-KW"/>
</dbReference>
<keyword evidence="11" id="KW-0234">DNA repair</keyword>
<evidence type="ECO:0000313" key="16">
    <source>
        <dbReference type="EMBL" id="SDO36899.1"/>
    </source>
</evidence>
<keyword evidence="4" id="KW-0227">DNA damage</keyword>
<keyword evidence="3" id="KW-0547">Nucleotide-binding</keyword>
<reference evidence="16 18" key="2">
    <citation type="submission" date="2016-10" db="EMBL/GenBank/DDBJ databases">
        <authorList>
            <person name="Varghese N."/>
            <person name="Submissions S."/>
        </authorList>
    </citation>
    <scope>NUCLEOTIDE SEQUENCE [LARGE SCALE GENOMIC DNA]</scope>
    <source>
        <strain evidence="16 18">BS2774</strain>
    </source>
</reference>
<evidence type="ECO:0000256" key="3">
    <source>
        <dbReference type="ARBA" id="ARBA00022741"/>
    </source>
</evidence>
<reference evidence="15 17" key="1">
    <citation type="submission" date="2016-08" db="EMBL/GenBank/DDBJ databases">
        <title>Draft genome sequence of the type strain of Pseudomonas extremorientalis LMG 19695T isolated from drinking water reservoir.</title>
        <authorList>
            <person name="Tambong J.T."/>
        </authorList>
    </citation>
    <scope>NUCLEOTIDE SEQUENCE [LARGE SCALE GENOMIC DNA]</scope>
    <source>
        <strain evidence="15 17">LMG 19695</strain>
    </source>
</reference>
<evidence type="ECO:0000256" key="9">
    <source>
        <dbReference type="ARBA" id="ARBA00023014"/>
    </source>
</evidence>
<dbReference type="InterPro" id="IPR010614">
    <property type="entry name" value="RAD3-like_helicase_DEAD"/>
</dbReference>
<evidence type="ECO:0000313" key="18">
    <source>
        <dbReference type="Proteomes" id="UP000182654"/>
    </source>
</evidence>
<evidence type="ECO:0000256" key="6">
    <source>
        <dbReference type="ARBA" id="ARBA00022806"/>
    </source>
</evidence>
<dbReference type="PANTHER" id="PTHR11472">
    <property type="entry name" value="DNA REPAIR DEAD HELICASE RAD3/XP-D SUBFAMILY MEMBER"/>
    <property type="match status" value="1"/>
</dbReference>
<keyword evidence="7" id="KW-0067">ATP-binding</keyword>
<evidence type="ECO:0000256" key="13">
    <source>
        <dbReference type="ARBA" id="ARBA00038058"/>
    </source>
</evidence>
<keyword evidence="12" id="KW-0413">Isomerase</keyword>
<evidence type="ECO:0000256" key="11">
    <source>
        <dbReference type="ARBA" id="ARBA00023204"/>
    </source>
</evidence>
<protein>
    <submittedName>
        <fullName evidence="15">ATP-dependent DNA helicase</fullName>
    </submittedName>
    <submittedName>
        <fullName evidence="16">Rad3-related DNA helicase</fullName>
    </submittedName>
</protein>
<dbReference type="Pfam" id="PF06733">
    <property type="entry name" value="DEAD_2"/>
    <property type="match status" value="1"/>
</dbReference>
<accession>A0A1H0J0E3</accession>
<comment type="similarity">
    <text evidence="13">Belongs to the helicase family. DinG subfamily.</text>
</comment>
<evidence type="ECO:0000256" key="5">
    <source>
        <dbReference type="ARBA" id="ARBA00022801"/>
    </source>
</evidence>
<keyword evidence="9" id="KW-0411">Iron-sulfur</keyword>
<evidence type="ECO:0000259" key="14">
    <source>
        <dbReference type="PROSITE" id="PS51193"/>
    </source>
</evidence>
<evidence type="ECO:0000256" key="12">
    <source>
        <dbReference type="ARBA" id="ARBA00023235"/>
    </source>
</evidence>
<evidence type="ECO:0000256" key="8">
    <source>
        <dbReference type="ARBA" id="ARBA00023004"/>
    </source>
</evidence>
<evidence type="ECO:0000256" key="7">
    <source>
        <dbReference type="ARBA" id="ARBA00022840"/>
    </source>
</evidence>
<evidence type="ECO:0000256" key="2">
    <source>
        <dbReference type="ARBA" id="ARBA00022723"/>
    </source>
</evidence>
<dbReference type="RefSeq" id="WP_071488351.1">
    <property type="nucleotide sequence ID" value="NZ_CP117459.1"/>
</dbReference>
<gene>
    <name evidence="15" type="ORF">BFN10_02735</name>
    <name evidence="16" type="ORF">SAMN04490184_0390</name>
</gene>
<dbReference type="InterPro" id="IPR014013">
    <property type="entry name" value="Helic_SF1/SF2_ATP-bd_DinG/Rad3"/>
</dbReference>
<dbReference type="GO" id="GO:0005524">
    <property type="term" value="F:ATP binding"/>
    <property type="evidence" value="ECO:0007669"/>
    <property type="project" value="UniProtKB-KW"/>
</dbReference>
<dbReference type="EMBL" id="LT629708">
    <property type="protein sequence ID" value="SDO36899.1"/>
    <property type="molecule type" value="Genomic_DNA"/>
</dbReference>
<dbReference type="SMART" id="SM00488">
    <property type="entry name" value="DEXDc2"/>
    <property type="match status" value="1"/>
</dbReference>
<keyword evidence="5" id="KW-0378">Hydrolase</keyword>
<feature type="domain" description="Helicase ATP-binding" evidence="14">
    <location>
        <begin position="173"/>
        <end position="424"/>
    </location>
</feature>
<dbReference type="GO" id="GO:0003677">
    <property type="term" value="F:DNA binding"/>
    <property type="evidence" value="ECO:0007669"/>
    <property type="project" value="UniProtKB-KW"/>
</dbReference>
<keyword evidence="8" id="KW-0408">Iron</keyword>
<evidence type="ECO:0000256" key="10">
    <source>
        <dbReference type="ARBA" id="ARBA00023125"/>
    </source>
</evidence>
<evidence type="ECO:0000313" key="15">
    <source>
        <dbReference type="EMBL" id="OIN12618.1"/>
    </source>
</evidence>
<dbReference type="GO" id="GO:0006281">
    <property type="term" value="P:DNA repair"/>
    <property type="evidence" value="ECO:0007669"/>
    <property type="project" value="UniProtKB-KW"/>
</dbReference>
<dbReference type="SUPFAM" id="SSF52540">
    <property type="entry name" value="P-loop containing nucleoside triphosphate hydrolases"/>
    <property type="match status" value="1"/>
</dbReference>
<dbReference type="Gene3D" id="3.90.320.10">
    <property type="match status" value="1"/>
</dbReference>
<organism evidence="15 17">
    <name type="scientific">Pseudomonas extremorientalis</name>
    <dbReference type="NCBI Taxonomy" id="169669"/>
    <lineage>
        <taxon>Bacteria</taxon>
        <taxon>Pseudomonadati</taxon>
        <taxon>Pseudomonadota</taxon>
        <taxon>Gammaproteobacteria</taxon>
        <taxon>Pseudomonadales</taxon>
        <taxon>Pseudomonadaceae</taxon>
        <taxon>Pseudomonas</taxon>
    </lineage>
</organism>
<dbReference type="SMART" id="SM00491">
    <property type="entry name" value="HELICc2"/>
    <property type="match status" value="1"/>
</dbReference>
<dbReference type="PROSITE" id="PS51193">
    <property type="entry name" value="HELICASE_ATP_BIND_2"/>
    <property type="match status" value="1"/>
</dbReference>
<dbReference type="GO" id="GO:0016818">
    <property type="term" value="F:hydrolase activity, acting on acid anhydrides, in phosphorus-containing anhydrides"/>
    <property type="evidence" value="ECO:0007669"/>
    <property type="project" value="InterPro"/>
</dbReference>
<evidence type="ECO:0000256" key="4">
    <source>
        <dbReference type="ARBA" id="ARBA00022763"/>
    </source>
</evidence>
<dbReference type="Pfam" id="PF13307">
    <property type="entry name" value="Helicase_C_2"/>
    <property type="match status" value="1"/>
</dbReference>
<dbReference type="Gene3D" id="1.10.275.40">
    <property type="match status" value="1"/>
</dbReference>
<sequence>MSYTVAVRALCEFTAKVGDLDLRFTPSPSAQEGIAGHRTVASRRSQHYQNEVALEGQYQQLTVRGRADGYDPDANRLEEVKTYRGDLDAQPANHRQLHWAQVKVYGWLMCRKLGLAQIDLALVYFDIVGEGETLLNQRFQASELEPFFNQQCALFLGWAEQEMQHRAARNDAAQTLAFPHADFRPGQRSLAESVYKAVSTGRCLMAQAPTGIGKTIGTIFPLLKALAPQQLDTLFFLTAKTPGRKLALDAAQVLYASSPGLPLRVLELVARDKACEHLDKACHGDSCPLAKGFYDRLPAARIAASKVRLLDQRNLRDVALAHQVCPYYLSQEMARWADLVVADYNYYFDFGAMLFSLAQLNQWRVAVLVDEAHNLVERARSMYSASLDQYHLKTLRDSAPQPLKKPLQRLNREWNALHKDQLAPYQAYAARPDKLLQALSLCVSAMGEYFNEHPESLSGDLQAFYFDVLQFAKVAELFNEHFIFDISKRQLSGKRSSSTLCLRNVVPAEFIRPRLTAARSSVLFSATLSPRHYYANLLGLPADTAWVDVESPFKAEQLQVRIVAEISTRFVHRQASLEPIVELIARQYTQQPGNYLAFFSSFDYLQQVAQLLAERHPQIVLWQQSRGMAEAERQAFLDQFTEHSQGIGFAVLGGAFGEGIDLPGARLIGAFIATLGLPQLNPVNEQMKLRMGAIFGAGYDYTYLYPGLQKVVQAAGRVIRSQQDRGVVMLIDDRFGEGQVRQLLPRWWALA</sequence>
<dbReference type="InterPro" id="IPR045028">
    <property type="entry name" value="DinG/Rad3-like"/>
</dbReference>
<dbReference type="Proteomes" id="UP000181686">
    <property type="component" value="Unassembled WGS sequence"/>
</dbReference>
<evidence type="ECO:0000256" key="1">
    <source>
        <dbReference type="ARBA" id="ARBA00022485"/>
    </source>
</evidence>
<keyword evidence="6 15" id="KW-0347">Helicase</keyword>
<dbReference type="InterPro" id="IPR011604">
    <property type="entry name" value="PDDEXK-like_dom_sf"/>
</dbReference>
<dbReference type="InterPro" id="IPR027417">
    <property type="entry name" value="P-loop_NTPase"/>
</dbReference>
<dbReference type="Gene3D" id="1.10.30.20">
    <property type="entry name" value="Bacterial XPD DNA helicase, FeS cluster domain"/>
    <property type="match status" value="1"/>
</dbReference>
<dbReference type="EMBL" id="MDGK01000011">
    <property type="protein sequence ID" value="OIN12618.1"/>
    <property type="molecule type" value="Genomic_DNA"/>
</dbReference>
<dbReference type="PANTHER" id="PTHR11472:SF34">
    <property type="entry name" value="REGULATOR OF TELOMERE ELONGATION HELICASE 1"/>
    <property type="match status" value="1"/>
</dbReference>
<dbReference type="Gene3D" id="3.40.50.300">
    <property type="entry name" value="P-loop containing nucleotide triphosphate hydrolases"/>
    <property type="match status" value="2"/>
</dbReference>
<dbReference type="Proteomes" id="UP000182654">
    <property type="component" value="Chromosome I"/>
</dbReference>
<keyword evidence="10" id="KW-0238">DNA-binding</keyword>
<proteinExistence type="inferred from homology"/>
<keyword evidence="2" id="KW-0479">Metal-binding</keyword>
<dbReference type="AlphaFoldDB" id="A0A1H0J0E3"/>
<dbReference type="GO" id="GO:0051539">
    <property type="term" value="F:4 iron, 4 sulfur cluster binding"/>
    <property type="evidence" value="ECO:0007669"/>
    <property type="project" value="UniProtKB-KW"/>
</dbReference>